<dbReference type="Proteomes" id="UP001189624">
    <property type="component" value="Chromosome 3"/>
</dbReference>
<dbReference type="AlphaFoldDB" id="A0AA86VXR4"/>
<gene>
    <name evidence="1" type="ORF">AYBTSS11_LOCUS10972</name>
</gene>
<keyword evidence="2" id="KW-1185">Reference proteome</keyword>
<name>A0AA86VXR4_9FABA</name>
<organism evidence="1 2">
    <name type="scientific">Sphenostylis stenocarpa</name>
    <dbReference type="NCBI Taxonomy" id="92480"/>
    <lineage>
        <taxon>Eukaryota</taxon>
        <taxon>Viridiplantae</taxon>
        <taxon>Streptophyta</taxon>
        <taxon>Embryophyta</taxon>
        <taxon>Tracheophyta</taxon>
        <taxon>Spermatophyta</taxon>
        <taxon>Magnoliopsida</taxon>
        <taxon>eudicotyledons</taxon>
        <taxon>Gunneridae</taxon>
        <taxon>Pentapetalae</taxon>
        <taxon>rosids</taxon>
        <taxon>fabids</taxon>
        <taxon>Fabales</taxon>
        <taxon>Fabaceae</taxon>
        <taxon>Papilionoideae</taxon>
        <taxon>50 kb inversion clade</taxon>
        <taxon>NPAAA clade</taxon>
        <taxon>indigoferoid/millettioid clade</taxon>
        <taxon>Phaseoleae</taxon>
        <taxon>Sphenostylis</taxon>
    </lineage>
</organism>
<sequence length="71" mass="8066">MILSLSRKGVVGRAFRKARASSARSITDNHRSVADRCLSPSYPTGQEHHRLIVIKRSAQWCLCSWGNRTVW</sequence>
<accession>A0AA86VXR4</accession>
<dbReference type="EMBL" id="OY731400">
    <property type="protein sequence ID" value="CAJ1942691.1"/>
    <property type="molecule type" value="Genomic_DNA"/>
</dbReference>
<evidence type="ECO:0000313" key="1">
    <source>
        <dbReference type="EMBL" id="CAJ1942691.1"/>
    </source>
</evidence>
<reference evidence="1" key="1">
    <citation type="submission" date="2023-10" db="EMBL/GenBank/DDBJ databases">
        <authorList>
            <person name="Domelevo Entfellner J.-B."/>
        </authorList>
    </citation>
    <scope>NUCLEOTIDE SEQUENCE</scope>
</reference>
<evidence type="ECO:0000313" key="2">
    <source>
        <dbReference type="Proteomes" id="UP001189624"/>
    </source>
</evidence>
<proteinExistence type="predicted"/>
<dbReference type="Gramene" id="rna-AYBTSS11_LOCUS10972">
    <property type="protein sequence ID" value="CAJ1942691.1"/>
    <property type="gene ID" value="gene-AYBTSS11_LOCUS10972"/>
</dbReference>
<protein>
    <submittedName>
        <fullName evidence="1">Uncharacterized protein</fullName>
    </submittedName>
</protein>